<evidence type="ECO:0000313" key="4">
    <source>
        <dbReference type="WBParaSite" id="NBR_0001999801-mRNA-1"/>
    </source>
</evidence>
<dbReference type="SUPFAM" id="SSF81321">
    <property type="entry name" value="Family A G protein-coupled receptor-like"/>
    <property type="match status" value="1"/>
</dbReference>
<dbReference type="Proteomes" id="UP000271162">
    <property type="component" value="Unassembled WGS sequence"/>
</dbReference>
<dbReference type="EMBL" id="UYSL01024699">
    <property type="protein sequence ID" value="VDL83735.1"/>
    <property type="molecule type" value="Genomic_DNA"/>
</dbReference>
<evidence type="ECO:0000256" key="1">
    <source>
        <dbReference type="SAM" id="Phobius"/>
    </source>
</evidence>
<dbReference type="AlphaFoldDB" id="A0A0N4YRX6"/>
<dbReference type="Gene3D" id="1.20.1070.10">
    <property type="entry name" value="Rhodopsin 7-helix transmembrane proteins"/>
    <property type="match status" value="1"/>
</dbReference>
<dbReference type="InterPro" id="IPR019426">
    <property type="entry name" value="7TM_GPCR_serpentine_rcpt_Srv"/>
</dbReference>
<reference evidence="4" key="1">
    <citation type="submission" date="2017-02" db="UniProtKB">
        <authorList>
            <consortium name="WormBaseParasite"/>
        </authorList>
    </citation>
    <scope>IDENTIFICATION</scope>
</reference>
<feature type="transmembrane region" description="Helical" evidence="1">
    <location>
        <begin position="69"/>
        <end position="93"/>
    </location>
</feature>
<feature type="transmembrane region" description="Helical" evidence="1">
    <location>
        <begin position="29"/>
        <end position="49"/>
    </location>
</feature>
<name>A0A0N4YRX6_NIPBR</name>
<keyword evidence="1" id="KW-1133">Transmembrane helix</keyword>
<keyword evidence="3" id="KW-1185">Reference proteome</keyword>
<gene>
    <name evidence="2" type="ORF">NBR_LOCUS19999</name>
</gene>
<feature type="transmembrane region" description="Helical" evidence="1">
    <location>
        <begin position="147"/>
        <end position="167"/>
    </location>
</feature>
<keyword evidence="1" id="KW-0472">Membrane</keyword>
<dbReference type="Pfam" id="PF10323">
    <property type="entry name" value="7TM_GPCR_Srv"/>
    <property type="match status" value="1"/>
</dbReference>
<protein>
    <submittedName>
        <fullName evidence="4">G_PROTEIN_RECEP_F1_2 domain-containing protein</fullName>
    </submittedName>
</protein>
<keyword evidence="1" id="KW-0812">Transmembrane</keyword>
<proteinExistence type="predicted"/>
<organism evidence="4">
    <name type="scientific">Nippostrongylus brasiliensis</name>
    <name type="common">Rat hookworm</name>
    <dbReference type="NCBI Taxonomy" id="27835"/>
    <lineage>
        <taxon>Eukaryota</taxon>
        <taxon>Metazoa</taxon>
        <taxon>Ecdysozoa</taxon>
        <taxon>Nematoda</taxon>
        <taxon>Chromadorea</taxon>
        <taxon>Rhabditida</taxon>
        <taxon>Rhabditina</taxon>
        <taxon>Rhabditomorpha</taxon>
        <taxon>Strongyloidea</taxon>
        <taxon>Heligmosomidae</taxon>
        <taxon>Nippostrongylus</taxon>
    </lineage>
</organism>
<reference evidence="2 3" key="2">
    <citation type="submission" date="2018-11" db="EMBL/GenBank/DDBJ databases">
        <authorList>
            <consortium name="Pathogen Informatics"/>
        </authorList>
    </citation>
    <scope>NUCLEOTIDE SEQUENCE [LARGE SCALE GENOMIC DNA]</scope>
</reference>
<sequence>MSVVVAIDRLLVVRKATNSDDGFPIPIKIGLIISVVYCVGFLICLATFAEVTYSLNDGAWGYGSDHGSVVMSDIEFVVSVACIVTTFVIYLLIIASIYKMKQGVSMKHGTEMQLFANATILFVILVTLLTCWHYYQLFLPDTLWTVFAINVYWMLYCGAMPFLSILFTRSTRMSYLRLLRLKPVQRSTVSIIRSKSMVR</sequence>
<dbReference type="OMA" id="YIAIAIT"/>
<feature type="transmembrane region" description="Helical" evidence="1">
    <location>
        <begin position="114"/>
        <end position="135"/>
    </location>
</feature>
<evidence type="ECO:0000313" key="2">
    <source>
        <dbReference type="EMBL" id="VDL83735.1"/>
    </source>
</evidence>
<evidence type="ECO:0000313" key="3">
    <source>
        <dbReference type="Proteomes" id="UP000271162"/>
    </source>
</evidence>
<accession>A0A0N4YRX6</accession>
<dbReference type="WBParaSite" id="NBR_0001999801-mRNA-1">
    <property type="protein sequence ID" value="NBR_0001999801-mRNA-1"/>
    <property type="gene ID" value="NBR_0001999801"/>
</dbReference>